<dbReference type="Pfam" id="PF11951">
    <property type="entry name" value="Fungal_trans_2"/>
    <property type="match status" value="1"/>
</dbReference>
<proteinExistence type="predicted"/>
<dbReference type="GeneID" id="70130260"/>
<dbReference type="PANTHER" id="PTHR37534">
    <property type="entry name" value="TRANSCRIPTIONAL ACTIVATOR PROTEIN UGA3"/>
    <property type="match status" value="1"/>
</dbReference>
<evidence type="ECO:0000313" key="4">
    <source>
        <dbReference type="Proteomes" id="UP000758603"/>
    </source>
</evidence>
<dbReference type="GO" id="GO:0000976">
    <property type="term" value="F:transcription cis-regulatory region binding"/>
    <property type="evidence" value="ECO:0007669"/>
    <property type="project" value="TreeGrafter"/>
</dbReference>
<dbReference type="Proteomes" id="UP000758603">
    <property type="component" value="Unassembled WGS sequence"/>
</dbReference>
<keyword evidence="4" id="KW-1185">Reference proteome</keyword>
<dbReference type="AlphaFoldDB" id="A0A9P8UWL6"/>
<evidence type="ECO:0000313" key="3">
    <source>
        <dbReference type="EMBL" id="KAH6659891.1"/>
    </source>
</evidence>
<organism evidence="3 4">
    <name type="scientific">Truncatella angustata</name>
    <dbReference type="NCBI Taxonomy" id="152316"/>
    <lineage>
        <taxon>Eukaryota</taxon>
        <taxon>Fungi</taxon>
        <taxon>Dikarya</taxon>
        <taxon>Ascomycota</taxon>
        <taxon>Pezizomycotina</taxon>
        <taxon>Sordariomycetes</taxon>
        <taxon>Xylariomycetidae</taxon>
        <taxon>Amphisphaeriales</taxon>
        <taxon>Sporocadaceae</taxon>
        <taxon>Truncatella</taxon>
    </lineage>
</organism>
<gene>
    <name evidence="3" type="ORF">BKA67DRAFT_546123</name>
</gene>
<dbReference type="GO" id="GO:0045944">
    <property type="term" value="P:positive regulation of transcription by RNA polymerase II"/>
    <property type="evidence" value="ECO:0007669"/>
    <property type="project" value="TreeGrafter"/>
</dbReference>
<dbReference type="RefSeq" id="XP_045964022.1">
    <property type="nucleotide sequence ID" value="XM_046101368.1"/>
</dbReference>
<keyword evidence="2" id="KW-0539">Nucleus</keyword>
<sequence length="256" mass="28902">MWRQHLDGCASLIESSGINGLSGGSEQAVFWCFARMDLCGALISDERTIIPIKRWLPSPTLTINVASISTNFGYDMYANYVVHLCAQVMDLFISDLGSLEYTQKWTEMFTEICEWYIHRPPEMHPVLDTCPAGIDFTRPFPILLFSNSSAISGNQLYHTASLLLLQKQPPGARLPQGTRSMLWHARRICAISISNTHHGCWTNCIQPLWIAGRVMSHPAEHRAIIDTYELVERETGWGAKWRADDLQAFWGDLSGD</sequence>
<dbReference type="PANTHER" id="PTHR37534:SF4">
    <property type="entry name" value="ZN(II)2CYS6 TRANSCRIPTION FACTOR (EUROFUNG)"/>
    <property type="match status" value="1"/>
</dbReference>
<dbReference type="OrthoDB" id="415590at2759"/>
<dbReference type="GO" id="GO:0005634">
    <property type="term" value="C:nucleus"/>
    <property type="evidence" value="ECO:0007669"/>
    <property type="project" value="UniProtKB-SubCell"/>
</dbReference>
<name>A0A9P8UWL6_9PEZI</name>
<evidence type="ECO:0000256" key="2">
    <source>
        <dbReference type="ARBA" id="ARBA00023242"/>
    </source>
</evidence>
<dbReference type="GO" id="GO:0003700">
    <property type="term" value="F:DNA-binding transcription factor activity"/>
    <property type="evidence" value="ECO:0007669"/>
    <property type="project" value="TreeGrafter"/>
</dbReference>
<accession>A0A9P8UWL6</accession>
<reference evidence="3" key="1">
    <citation type="journal article" date="2021" name="Nat. Commun.">
        <title>Genetic determinants of endophytism in the Arabidopsis root mycobiome.</title>
        <authorList>
            <person name="Mesny F."/>
            <person name="Miyauchi S."/>
            <person name="Thiergart T."/>
            <person name="Pickel B."/>
            <person name="Atanasova L."/>
            <person name="Karlsson M."/>
            <person name="Huettel B."/>
            <person name="Barry K.W."/>
            <person name="Haridas S."/>
            <person name="Chen C."/>
            <person name="Bauer D."/>
            <person name="Andreopoulos W."/>
            <person name="Pangilinan J."/>
            <person name="LaButti K."/>
            <person name="Riley R."/>
            <person name="Lipzen A."/>
            <person name="Clum A."/>
            <person name="Drula E."/>
            <person name="Henrissat B."/>
            <person name="Kohler A."/>
            <person name="Grigoriev I.V."/>
            <person name="Martin F.M."/>
            <person name="Hacquard S."/>
        </authorList>
    </citation>
    <scope>NUCLEOTIDE SEQUENCE</scope>
    <source>
        <strain evidence="3">MPI-SDFR-AT-0073</strain>
    </source>
</reference>
<dbReference type="InterPro" id="IPR021858">
    <property type="entry name" value="Fun_TF"/>
</dbReference>
<comment type="caution">
    <text evidence="3">The sequence shown here is derived from an EMBL/GenBank/DDBJ whole genome shotgun (WGS) entry which is preliminary data.</text>
</comment>
<comment type="subcellular location">
    <subcellularLocation>
        <location evidence="1">Nucleus</location>
    </subcellularLocation>
</comment>
<dbReference type="EMBL" id="JAGPXC010000001">
    <property type="protein sequence ID" value="KAH6659891.1"/>
    <property type="molecule type" value="Genomic_DNA"/>
</dbReference>
<evidence type="ECO:0000256" key="1">
    <source>
        <dbReference type="ARBA" id="ARBA00004123"/>
    </source>
</evidence>
<protein>
    <submittedName>
        <fullName evidence="3">Uncharacterized protein</fullName>
    </submittedName>
</protein>